<gene>
    <name evidence="3" type="ORF">TeGR_g10221</name>
</gene>
<feature type="region of interest" description="Disordered" evidence="1">
    <location>
        <begin position="56"/>
        <end position="78"/>
    </location>
</feature>
<protein>
    <recommendedName>
        <fullName evidence="2">PX domain-containing protein</fullName>
    </recommendedName>
</protein>
<dbReference type="Proteomes" id="UP001165060">
    <property type="component" value="Unassembled WGS sequence"/>
</dbReference>
<dbReference type="Gene3D" id="3.30.1520.10">
    <property type="entry name" value="Phox-like domain"/>
    <property type="match status" value="2"/>
</dbReference>
<feature type="region of interest" description="Disordered" evidence="1">
    <location>
        <begin position="313"/>
        <end position="394"/>
    </location>
</feature>
<dbReference type="Pfam" id="PF00787">
    <property type="entry name" value="PX"/>
    <property type="match status" value="1"/>
</dbReference>
<accession>A0ABQ6M8T6</accession>
<feature type="compositionally biased region" description="Low complexity" evidence="1">
    <location>
        <begin position="323"/>
        <end position="342"/>
    </location>
</feature>
<reference evidence="3 4" key="1">
    <citation type="journal article" date="2023" name="Commun. Biol.">
        <title>Genome analysis of Parmales, the sister group of diatoms, reveals the evolutionary specialization of diatoms from phago-mixotrophs to photoautotrophs.</title>
        <authorList>
            <person name="Ban H."/>
            <person name="Sato S."/>
            <person name="Yoshikawa S."/>
            <person name="Yamada K."/>
            <person name="Nakamura Y."/>
            <person name="Ichinomiya M."/>
            <person name="Sato N."/>
            <person name="Blanc-Mathieu R."/>
            <person name="Endo H."/>
            <person name="Kuwata A."/>
            <person name="Ogata H."/>
        </authorList>
    </citation>
    <scope>NUCLEOTIDE SEQUENCE [LARGE SCALE GENOMIC DNA]</scope>
</reference>
<organism evidence="3 4">
    <name type="scientific">Tetraparma gracilis</name>
    <dbReference type="NCBI Taxonomy" id="2962635"/>
    <lineage>
        <taxon>Eukaryota</taxon>
        <taxon>Sar</taxon>
        <taxon>Stramenopiles</taxon>
        <taxon>Ochrophyta</taxon>
        <taxon>Bolidophyceae</taxon>
        <taxon>Parmales</taxon>
        <taxon>Triparmaceae</taxon>
        <taxon>Tetraparma</taxon>
    </lineage>
</organism>
<evidence type="ECO:0000313" key="4">
    <source>
        <dbReference type="Proteomes" id="UP001165060"/>
    </source>
</evidence>
<sequence length="570" mass="60781">MDMYMDSPAPPFISASIVDYRSSRDITSVTHVSYVIEVSYSPSSLLSSAMSAPSAIPPVRVSSPPPARAPPPPPPDRRHTLLRRFSDFASFDSRLRSLEPSAAFAKARLPQKAALGLSRGGRERRFRDLKVYLAAVLGKMAGAGAAARGAVHAFLGVSTTGLLLSVSGVTAAQSDPSLPTDLYNVDLYTVSVADASRATARVARRFSAFRSLHLSLSPLLPPLLCPFPSRLQDCAGSRRRNTRLRRHGLDMWLACVNGAEGMPEEARGMLAEFLGLAPGGLLPREGGGEADGAEAERGSDMDTVASLRDTVASLPTPVPAPVSIPDSSPAPSISSSISSSPATFGGPSSLSNSIMGPPSSADSSLTSTQQRKNGIGEAIKKKTGKAKKRLSAKSEKKAYLKNNKEPTSISDYLDYLEALHVHLKPAEVIAAFEKMGEISLPPDDFSPRTARVTLATALCYSANAPVLRAAARFLFLHTRPPNAHRIEWGPFVDAGGLAVVCYAVKKSLRQPDFVADMLELLRVVFAHDRKAVKVLPAYARACLHQAGGLFEFGDEATKTLQTLLAIIDET</sequence>
<feature type="compositionally biased region" description="Basic residues" evidence="1">
    <location>
        <begin position="381"/>
        <end position="391"/>
    </location>
</feature>
<feature type="compositionally biased region" description="Polar residues" evidence="1">
    <location>
        <begin position="346"/>
        <end position="372"/>
    </location>
</feature>
<dbReference type="SUPFAM" id="SSF64268">
    <property type="entry name" value="PX domain"/>
    <property type="match status" value="2"/>
</dbReference>
<evidence type="ECO:0000256" key="1">
    <source>
        <dbReference type="SAM" id="MobiDB-lite"/>
    </source>
</evidence>
<dbReference type="EMBL" id="BRYB01000062">
    <property type="protein sequence ID" value="GMI21839.1"/>
    <property type="molecule type" value="Genomic_DNA"/>
</dbReference>
<evidence type="ECO:0000259" key="2">
    <source>
        <dbReference type="PROSITE" id="PS50195"/>
    </source>
</evidence>
<keyword evidence="4" id="KW-1185">Reference proteome</keyword>
<name>A0ABQ6M8T6_9STRA</name>
<dbReference type="PROSITE" id="PS50195">
    <property type="entry name" value="PX"/>
    <property type="match status" value="1"/>
</dbReference>
<dbReference type="InterPro" id="IPR001683">
    <property type="entry name" value="PX_dom"/>
</dbReference>
<feature type="compositionally biased region" description="Pro residues" evidence="1">
    <location>
        <begin position="63"/>
        <end position="74"/>
    </location>
</feature>
<proteinExistence type="predicted"/>
<feature type="domain" description="PX" evidence="2">
    <location>
        <begin position="12"/>
        <end position="162"/>
    </location>
</feature>
<evidence type="ECO:0000313" key="3">
    <source>
        <dbReference type="EMBL" id="GMI21839.1"/>
    </source>
</evidence>
<dbReference type="InterPro" id="IPR036871">
    <property type="entry name" value="PX_dom_sf"/>
</dbReference>
<comment type="caution">
    <text evidence="3">The sequence shown here is derived from an EMBL/GenBank/DDBJ whole genome shotgun (WGS) entry which is preliminary data.</text>
</comment>